<keyword evidence="3" id="KW-1185">Reference proteome</keyword>
<dbReference type="SUPFAM" id="SSF102588">
    <property type="entry name" value="LmbE-like"/>
    <property type="match status" value="1"/>
</dbReference>
<dbReference type="RefSeq" id="WP_306734744.1">
    <property type="nucleotide sequence ID" value="NZ_JANHAX010000001.1"/>
</dbReference>
<dbReference type="PANTHER" id="PTHR12993:SF26">
    <property type="entry name" value="1D-MYO-INOSITOL 2-ACETAMIDO-2-DEOXY-ALPHA-D-GLUCOPYRANOSIDE DEACETYLASE"/>
    <property type="match status" value="1"/>
</dbReference>
<name>A0AAE3WDA6_9RHOB</name>
<dbReference type="InterPro" id="IPR024078">
    <property type="entry name" value="LmbE-like_dom_sf"/>
</dbReference>
<sequence>MPIFGTGGAMTIVAHQDDDILFMNPDILHSIEAGVSNTTIYVTAGDSGLDEAYWSAREEGAKAAYLLMAGGGTWVDETITLEINGQTFEIASSYLAENPGIRLYFLRLPDGGGMLEPEEYEQLARLESGDLGNVASIDGANVYARDDLVNVLTELMELHAPTEFRLQVADGGYAGGEHTDHVHATEFALEALAGYSGESYAVTQYVQYQSGTMPANLSDEDAARALEIMQAYAEHDLAVLDETGQLAQVYVDWTGRQYVAEQYTVDTVGEPTDPTDPTEPVDPGTPTDPSAGSMVYSLAGPDAFLFTVDAT</sequence>
<organism evidence="2 3">
    <name type="scientific">Marimonas arenosa</name>
    <dbReference type="NCBI Taxonomy" id="1795305"/>
    <lineage>
        <taxon>Bacteria</taxon>
        <taxon>Pseudomonadati</taxon>
        <taxon>Pseudomonadota</taxon>
        <taxon>Alphaproteobacteria</taxon>
        <taxon>Rhodobacterales</taxon>
        <taxon>Paracoccaceae</taxon>
        <taxon>Marimonas</taxon>
    </lineage>
</organism>
<accession>A0AAE3WDA6</accession>
<evidence type="ECO:0000313" key="2">
    <source>
        <dbReference type="EMBL" id="MDQ2089503.1"/>
    </source>
</evidence>
<feature type="region of interest" description="Disordered" evidence="1">
    <location>
        <begin position="267"/>
        <end position="293"/>
    </location>
</feature>
<dbReference type="Gene3D" id="3.40.50.10320">
    <property type="entry name" value="LmbE-like"/>
    <property type="match status" value="1"/>
</dbReference>
<reference evidence="2" key="2">
    <citation type="submission" date="2023-02" db="EMBL/GenBank/DDBJ databases">
        <title>'Rhodoalgimonas zhirmunskyi' gen. nov., isolated from a red alga.</title>
        <authorList>
            <person name="Nedashkovskaya O.I."/>
            <person name="Otstavnykh N.Y."/>
            <person name="Bystritskaya E.P."/>
            <person name="Balabanova L.A."/>
            <person name="Isaeva M.P."/>
        </authorList>
    </citation>
    <scope>NUCLEOTIDE SEQUENCE</scope>
    <source>
        <strain evidence="2">KCTC 52189</strain>
    </source>
</reference>
<feature type="non-terminal residue" evidence="2">
    <location>
        <position position="311"/>
    </location>
</feature>
<proteinExistence type="predicted"/>
<dbReference type="AlphaFoldDB" id="A0AAE3WDA6"/>
<dbReference type="InterPro" id="IPR003737">
    <property type="entry name" value="GlcNAc_PI_deacetylase-related"/>
</dbReference>
<dbReference type="PANTHER" id="PTHR12993">
    <property type="entry name" value="N-ACETYLGLUCOSAMINYL-PHOSPHATIDYLINOSITOL DE-N-ACETYLASE-RELATED"/>
    <property type="match status" value="1"/>
</dbReference>
<evidence type="ECO:0000256" key="1">
    <source>
        <dbReference type="SAM" id="MobiDB-lite"/>
    </source>
</evidence>
<evidence type="ECO:0000313" key="3">
    <source>
        <dbReference type="Proteomes" id="UP001226762"/>
    </source>
</evidence>
<protein>
    <submittedName>
        <fullName evidence="2">PIG-L family deacetylase</fullName>
    </submittedName>
</protein>
<dbReference type="Proteomes" id="UP001226762">
    <property type="component" value="Unassembled WGS sequence"/>
</dbReference>
<comment type="caution">
    <text evidence="2">The sequence shown here is derived from an EMBL/GenBank/DDBJ whole genome shotgun (WGS) entry which is preliminary data.</text>
</comment>
<dbReference type="Pfam" id="PF02585">
    <property type="entry name" value="PIG-L"/>
    <property type="match status" value="1"/>
</dbReference>
<reference evidence="2" key="1">
    <citation type="submission" date="2022-07" db="EMBL/GenBank/DDBJ databases">
        <authorList>
            <person name="Otstavnykh N."/>
            <person name="Isaeva M."/>
            <person name="Bystritskaya E."/>
        </authorList>
    </citation>
    <scope>NUCLEOTIDE SEQUENCE</scope>
    <source>
        <strain evidence="2">KCTC 52189</strain>
    </source>
</reference>
<gene>
    <name evidence="2" type="ORF">NO357_06280</name>
</gene>
<dbReference type="EMBL" id="JANHAX010000001">
    <property type="protein sequence ID" value="MDQ2089503.1"/>
    <property type="molecule type" value="Genomic_DNA"/>
</dbReference>
<dbReference type="GO" id="GO:0016811">
    <property type="term" value="F:hydrolase activity, acting on carbon-nitrogen (but not peptide) bonds, in linear amides"/>
    <property type="evidence" value="ECO:0007669"/>
    <property type="project" value="TreeGrafter"/>
</dbReference>